<reference evidence="9 10" key="1">
    <citation type="submission" date="2021-06" db="EMBL/GenBank/DDBJ databases">
        <title>Caerostris darwini draft genome.</title>
        <authorList>
            <person name="Kono N."/>
            <person name="Arakawa K."/>
        </authorList>
    </citation>
    <scope>NUCLEOTIDE SEQUENCE [LARGE SCALE GENOMIC DNA]</scope>
</reference>
<proteinExistence type="inferred from homology"/>
<dbReference type="SUPFAM" id="SSF53098">
    <property type="entry name" value="Ribonuclease H-like"/>
    <property type="match status" value="1"/>
</dbReference>
<comment type="similarity">
    <text evidence="2">Belongs to the RNase H family.</text>
</comment>
<dbReference type="AlphaFoldDB" id="A0AAV4MUF2"/>
<dbReference type="InterPro" id="IPR036397">
    <property type="entry name" value="RNaseH_sf"/>
</dbReference>
<sequence>MGVWSDPAEKASASVNRLTTVLGVWAGSLTFWVGVAFAAPITVATDSLQVLAGTPPLDTKLRFQQVLHRLKIHGDEIHIGNLAIQPNNFTFLKPIFPPWSRCSIKWSLFRQELPGLSIFTDGSKMNGKVGGAFVVFNHHLEVHHECFRLSDNATVYSAELLAIKKALEYTILNDLPFVNIISDSRSVLMAMENVNNIDTEIIYNKERLQGYPGVIQLHWVKAHVGHFGNERADELAKSATLRTEVDHLVSFDARVIKKLLKKEILAEWQNKWNNSTKGREVFSLLPEVRETRTLGNFFLNQLYTGHGTLAVYQARFFGRNSSCQCGHPQEDRFHIVYDCPLWNDTRKKHFPKDHKNVALGLLLANRISKSGLEQIMRQTLQAALPPSEGEN</sequence>
<evidence type="ECO:0000256" key="4">
    <source>
        <dbReference type="ARBA" id="ARBA00022722"/>
    </source>
</evidence>
<evidence type="ECO:0000256" key="5">
    <source>
        <dbReference type="ARBA" id="ARBA00022723"/>
    </source>
</evidence>
<comment type="caution">
    <text evidence="9">The sequence shown here is derived from an EMBL/GenBank/DDBJ whole genome shotgun (WGS) entry which is preliminary data.</text>
</comment>
<evidence type="ECO:0000256" key="2">
    <source>
        <dbReference type="ARBA" id="ARBA00005300"/>
    </source>
</evidence>
<dbReference type="PANTHER" id="PTHR10642">
    <property type="entry name" value="RIBONUCLEASE H1"/>
    <property type="match status" value="1"/>
</dbReference>
<protein>
    <recommendedName>
        <fullName evidence="3">ribonuclease H</fullName>
        <ecNumber evidence="3">3.1.26.4</ecNumber>
    </recommendedName>
</protein>
<dbReference type="GO" id="GO:0004523">
    <property type="term" value="F:RNA-DNA hybrid ribonuclease activity"/>
    <property type="evidence" value="ECO:0007669"/>
    <property type="project" value="UniProtKB-EC"/>
</dbReference>
<dbReference type="EMBL" id="BPLQ01000887">
    <property type="protein sequence ID" value="GIX76018.1"/>
    <property type="molecule type" value="Genomic_DNA"/>
</dbReference>
<keyword evidence="10" id="KW-1185">Reference proteome</keyword>
<keyword evidence="4" id="KW-0540">Nuclease</keyword>
<comment type="catalytic activity">
    <reaction evidence="1">
        <text>Endonucleolytic cleavage to 5'-phosphomonoester.</text>
        <dbReference type="EC" id="3.1.26.4"/>
    </reaction>
</comment>
<dbReference type="InterPro" id="IPR012337">
    <property type="entry name" value="RNaseH-like_sf"/>
</dbReference>
<evidence type="ECO:0000313" key="10">
    <source>
        <dbReference type="Proteomes" id="UP001054837"/>
    </source>
</evidence>
<dbReference type="InterPro" id="IPR002156">
    <property type="entry name" value="RNaseH_domain"/>
</dbReference>
<dbReference type="GO" id="GO:0003676">
    <property type="term" value="F:nucleic acid binding"/>
    <property type="evidence" value="ECO:0007669"/>
    <property type="project" value="InterPro"/>
</dbReference>
<dbReference type="GO" id="GO:0046872">
    <property type="term" value="F:metal ion binding"/>
    <property type="evidence" value="ECO:0007669"/>
    <property type="project" value="UniProtKB-KW"/>
</dbReference>
<gene>
    <name evidence="9" type="primary">AVEN_128653_1</name>
    <name evidence="9" type="ORF">CDAR_443071</name>
</gene>
<keyword evidence="6" id="KW-0255">Endonuclease</keyword>
<keyword evidence="7" id="KW-0378">Hydrolase</keyword>
<name>A0AAV4MUF2_9ARAC</name>
<evidence type="ECO:0000256" key="3">
    <source>
        <dbReference type="ARBA" id="ARBA00012180"/>
    </source>
</evidence>
<dbReference type="Pfam" id="PF00075">
    <property type="entry name" value="RNase_H"/>
    <property type="match status" value="1"/>
</dbReference>
<dbReference type="InterPro" id="IPR050092">
    <property type="entry name" value="RNase_H"/>
</dbReference>
<accession>A0AAV4MUF2</accession>
<dbReference type="Gene3D" id="3.30.420.10">
    <property type="entry name" value="Ribonuclease H-like superfamily/Ribonuclease H"/>
    <property type="match status" value="1"/>
</dbReference>
<evidence type="ECO:0000313" key="9">
    <source>
        <dbReference type="EMBL" id="GIX76018.1"/>
    </source>
</evidence>
<dbReference type="GO" id="GO:0043137">
    <property type="term" value="P:DNA replication, removal of RNA primer"/>
    <property type="evidence" value="ECO:0007669"/>
    <property type="project" value="TreeGrafter"/>
</dbReference>
<dbReference type="Proteomes" id="UP001054837">
    <property type="component" value="Unassembled WGS sequence"/>
</dbReference>
<dbReference type="EC" id="3.1.26.4" evidence="3"/>
<keyword evidence="5" id="KW-0479">Metal-binding</keyword>
<dbReference type="PANTHER" id="PTHR10642:SF26">
    <property type="entry name" value="RIBONUCLEASE H1"/>
    <property type="match status" value="1"/>
</dbReference>
<evidence type="ECO:0000256" key="6">
    <source>
        <dbReference type="ARBA" id="ARBA00022759"/>
    </source>
</evidence>
<dbReference type="CDD" id="cd09276">
    <property type="entry name" value="Rnase_HI_RT_non_LTR"/>
    <property type="match status" value="1"/>
</dbReference>
<feature type="domain" description="RNase H type-1" evidence="8">
    <location>
        <begin position="112"/>
        <end position="241"/>
    </location>
</feature>
<evidence type="ECO:0000256" key="7">
    <source>
        <dbReference type="ARBA" id="ARBA00022801"/>
    </source>
</evidence>
<dbReference type="PROSITE" id="PS50879">
    <property type="entry name" value="RNASE_H_1"/>
    <property type="match status" value="1"/>
</dbReference>
<evidence type="ECO:0000256" key="1">
    <source>
        <dbReference type="ARBA" id="ARBA00000077"/>
    </source>
</evidence>
<evidence type="ECO:0000259" key="8">
    <source>
        <dbReference type="PROSITE" id="PS50879"/>
    </source>
</evidence>
<organism evidence="9 10">
    <name type="scientific">Caerostris darwini</name>
    <dbReference type="NCBI Taxonomy" id="1538125"/>
    <lineage>
        <taxon>Eukaryota</taxon>
        <taxon>Metazoa</taxon>
        <taxon>Ecdysozoa</taxon>
        <taxon>Arthropoda</taxon>
        <taxon>Chelicerata</taxon>
        <taxon>Arachnida</taxon>
        <taxon>Araneae</taxon>
        <taxon>Araneomorphae</taxon>
        <taxon>Entelegynae</taxon>
        <taxon>Araneoidea</taxon>
        <taxon>Araneidae</taxon>
        <taxon>Caerostris</taxon>
    </lineage>
</organism>